<reference evidence="1 2" key="1">
    <citation type="submission" date="2020-02" db="EMBL/GenBank/DDBJ databases">
        <title>Complete genome of Muricauda sp. 501str8.</title>
        <authorList>
            <person name="Dong B."/>
            <person name="Zhu S."/>
            <person name="Yang J."/>
            <person name="Chen J."/>
        </authorList>
    </citation>
    <scope>NUCLEOTIDE SEQUENCE [LARGE SCALE GENOMIC DNA]</scope>
    <source>
        <strain evidence="1 2">501str8</strain>
    </source>
</reference>
<organism evidence="1 2">
    <name type="scientific">Flagellimonas oceani</name>
    <dbReference type="NCBI Taxonomy" id="2698672"/>
    <lineage>
        <taxon>Bacteria</taxon>
        <taxon>Pseudomonadati</taxon>
        <taxon>Bacteroidota</taxon>
        <taxon>Flavobacteriia</taxon>
        <taxon>Flavobacteriales</taxon>
        <taxon>Flavobacteriaceae</taxon>
        <taxon>Flagellimonas</taxon>
    </lineage>
</organism>
<sequence length="249" mass="28320">MRKALALCIFISIVYQSHSQYAGQVASNMAGASQNAAAGSAVSNFLGPVNEAYQKRREIDLDKFQGSPYTADKFAPAPLKYKEEIIGTIYYRYNALNEEIEIKKTSSEDELYQALNKDKAISLLINGNPLSFKTFITDKKETVNGYLTLISDGSEYDLYERTLVKFTEGQPAQNSFVAAIPSRFSKFTEYYFQKKGVNKINQVPQRNRKMLKLFEGSTRQDLKEYLKANDLNVKSEADLIRVFEYLNKK</sequence>
<evidence type="ECO:0000313" key="1">
    <source>
        <dbReference type="EMBL" id="QII45675.1"/>
    </source>
</evidence>
<dbReference type="EMBL" id="CP049616">
    <property type="protein sequence ID" value="QII45675.1"/>
    <property type="molecule type" value="Genomic_DNA"/>
</dbReference>
<protein>
    <submittedName>
        <fullName evidence="1">Uncharacterized protein</fullName>
    </submittedName>
</protein>
<dbReference type="Proteomes" id="UP000502928">
    <property type="component" value="Chromosome"/>
</dbReference>
<dbReference type="RefSeq" id="WP_166249063.1">
    <property type="nucleotide sequence ID" value="NZ_CP049616.1"/>
</dbReference>
<dbReference type="AlphaFoldDB" id="A0A6G7J4D1"/>
<proteinExistence type="predicted"/>
<keyword evidence="2" id="KW-1185">Reference proteome</keyword>
<evidence type="ECO:0000313" key="2">
    <source>
        <dbReference type="Proteomes" id="UP000502928"/>
    </source>
</evidence>
<gene>
    <name evidence="1" type="ORF">GVT53_13630</name>
</gene>
<accession>A0A6G7J4D1</accession>
<name>A0A6G7J4D1_9FLAO</name>
<dbReference type="KEGG" id="mut:GVT53_13630"/>